<dbReference type="AlphaFoldDB" id="A0AAW2FW35"/>
<keyword evidence="3" id="KW-1185">Reference proteome</keyword>
<gene>
    <name evidence="2" type="ORF">PUN28_008088</name>
</gene>
<name>A0AAW2FW35_9HYME</name>
<evidence type="ECO:0000256" key="1">
    <source>
        <dbReference type="SAM" id="MobiDB-lite"/>
    </source>
</evidence>
<proteinExistence type="predicted"/>
<comment type="caution">
    <text evidence="2">The sequence shown here is derived from an EMBL/GenBank/DDBJ whole genome shotgun (WGS) entry which is preliminary data.</text>
</comment>
<evidence type="ECO:0000313" key="2">
    <source>
        <dbReference type="EMBL" id="KAL0120186.1"/>
    </source>
</evidence>
<organism evidence="2 3">
    <name type="scientific">Cardiocondyla obscurior</name>
    <dbReference type="NCBI Taxonomy" id="286306"/>
    <lineage>
        <taxon>Eukaryota</taxon>
        <taxon>Metazoa</taxon>
        <taxon>Ecdysozoa</taxon>
        <taxon>Arthropoda</taxon>
        <taxon>Hexapoda</taxon>
        <taxon>Insecta</taxon>
        <taxon>Pterygota</taxon>
        <taxon>Neoptera</taxon>
        <taxon>Endopterygota</taxon>
        <taxon>Hymenoptera</taxon>
        <taxon>Apocrita</taxon>
        <taxon>Aculeata</taxon>
        <taxon>Formicoidea</taxon>
        <taxon>Formicidae</taxon>
        <taxon>Myrmicinae</taxon>
        <taxon>Cardiocondyla</taxon>
    </lineage>
</organism>
<accession>A0AAW2FW35</accession>
<sequence length="123" mass="14625">MQDMHVNVIGNIEKKKKERNNPTPRLLERKDFSILPIVRNYRLSVDWLEITSSDLHSEICIYKKRKKKKNRERERENCAKRKHCAEDVRATIPSRMKIDQTRGSIANTKANISNMLYRRTIDT</sequence>
<protein>
    <submittedName>
        <fullName evidence="2">Uncharacterized protein</fullName>
    </submittedName>
</protein>
<dbReference type="EMBL" id="JADYXP020000007">
    <property type="protein sequence ID" value="KAL0120186.1"/>
    <property type="molecule type" value="Genomic_DNA"/>
</dbReference>
<evidence type="ECO:0000313" key="3">
    <source>
        <dbReference type="Proteomes" id="UP001430953"/>
    </source>
</evidence>
<dbReference type="Proteomes" id="UP001430953">
    <property type="component" value="Unassembled WGS sequence"/>
</dbReference>
<feature type="region of interest" description="Disordered" evidence="1">
    <location>
        <begin position="1"/>
        <end position="23"/>
    </location>
</feature>
<reference evidence="2 3" key="1">
    <citation type="submission" date="2023-03" db="EMBL/GenBank/DDBJ databases">
        <title>High recombination rates correlate with genetic variation in Cardiocondyla obscurior ants.</title>
        <authorList>
            <person name="Errbii M."/>
        </authorList>
    </citation>
    <scope>NUCLEOTIDE SEQUENCE [LARGE SCALE GENOMIC DNA]</scope>
    <source>
        <strain evidence="2">Alpha-2009</strain>
        <tissue evidence="2">Whole body</tissue>
    </source>
</reference>